<keyword evidence="4 9" id="KW-0813">Transport</keyword>
<feature type="transmembrane region" description="Helical" evidence="9">
    <location>
        <begin position="108"/>
        <end position="130"/>
    </location>
</feature>
<comment type="similarity">
    <text evidence="9">Belongs to the binding-protein-dependent transport system permease family.</text>
</comment>
<dbReference type="EMBL" id="CP058627">
    <property type="protein sequence ID" value="QLG89926.1"/>
    <property type="molecule type" value="Genomic_DNA"/>
</dbReference>
<name>A0A7H9BNJ2_9NEIS</name>
<dbReference type="Pfam" id="PF00528">
    <property type="entry name" value="BPD_transp_1"/>
    <property type="match status" value="1"/>
</dbReference>
<evidence type="ECO:0000256" key="2">
    <source>
        <dbReference type="ARBA" id="ARBA00011557"/>
    </source>
</evidence>
<evidence type="ECO:0000256" key="5">
    <source>
        <dbReference type="ARBA" id="ARBA00022475"/>
    </source>
</evidence>
<comment type="function">
    <text evidence="10">Part of the ABC transporter complex UgpBAEC involved in sn-glycerol-3-phosphate (G3P) import. Probably responsible for the translocation of the substrate across the membrane.</text>
</comment>
<evidence type="ECO:0000313" key="13">
    <source>
        <dbReference type="Proteomes" id="UP000509597"/>
    </source>
</evidence>
<evidence type="ECO:0000256" key="7">
    <source>
        <dbReference type="ARBA" id="ARBA00022989"/>
    </source>
</evidence>
<keyword evidence="13" id="KW-1185">Reference proteome</keyword>
<evidence type="ECO:0000256" key="6">
    <source>
        <dbReference type="ARBA" id="ARBA00022692"/>
    </source>
</evidence>
<dbReference type="GO" id="GO:0055085">
    <property type="term" value="P:transmembrane transport"/>
    <property type="evidence" value="ECO:0007669"/>
    <property type="project" value="InterPro"/>
</dbReference>
<comment type="subcellular location">
    <subcellularLocation>
        <location evidence="10">Cell inner membrane</location>
        <topology evidence="10">Multi-pass membrane protein</topology>
    </subcellularLocation>
    <subcellularLocation>
        <location evidence="1 9">Cell membrane</location>
        <topology evidence="1 9">Multi-pass membrane protein</topology>
    </subcellularLocation>
</comment>
<evidence type="ECO:0000256" key="9">
    <source>
        <dbReference type="RuleBase" id="RU363032"/>
    </source>
</evidence>
<dbReference type="Proteomes" id="UP000509597">
    <property type="component" value="Chromosome"/>
</dbReference>
<dbReference type="Gene3D" id="1.10.3720.10">
    <property type="entry name" value="MetI-like"/>
    <property type="match status" value="1"/>
</dbReference>
<comment type="subunit">
    <text evidence="2 10">The complex is composed of two ATP-binding proteins (UgpC), two transmembrane proteins (UgpA and UgpE) and a solute-binding protein (UgpB).</text>
</comment>
<dbReference type="KEGG" id="chiz:HQ393_11720"/>
<evidence type="ECO:0000256" key="3">
    <source>
        <dbReference type="ARBA" id="ARBA00020515"/>
    </source>
</evidence>
<evidence type="ECO:0000256" key="8">
    <source>
        <dbReference type="ARBA" id="ARBA00023136"/>
    </source>
</evidence>
<feature type="domain" description="ABC transmembrane type-1" evidence="11">
    <location>
        <begin position="71"/>
        <end position="261"/>
    </location>
</feature>
<protein>
    <recommendedName>
        <fullName evidence="3 10">sn-glycerol-3-phosphate transport system permease protein UgpE</fullName>
    </recommendedName>
</protein>
<feature type="transmembrane region" description="Helical" evidence="9">
    <location>
        <begin position="181"/>
        <end position="206"/>
    </location>
</feature>
<keyword evidence="10" id="KW-0997">Cell inner membrane</keyword>
<dbReference type="GO" id="GO:0005886">
    <property type="term" value="C:plasma membrane"/>
    <property type="evidence" value="ECO:0007669"/>
    <property type="project" value="UniProtKB-SubCell"/>
</dbReference>
<evidence type="ECO:0000313" key="12">
    <source>
        <dbReference type="EMBL" id="QLG89926.1"/>
    </source>
</evidence>
<dbReference type="CDD" id="cd06261">
    <property type="entry name" value="TM_PBP2"/>
    <property type="match status" value="1"/>
</dbReference>
<evidence type="ECO:0000256" key="4">
    <source>
        <dbReference type="ARBA" id="ARBA00022448"/>
    </source>
</evidence>
<feature type="transmembrane region" description="Helical" evidence="9">
    <location>
        <begin position="12"/>
        <end position="36"/>
    </location>
</feature>
<proteinExistence type="inferred from homology"/>
<accession>A0A7H9BNJ2</accession>
<sequence length="275" mass="30543">MKALNPFHILHGGALVLFTIFAIFPIVWTISVAFSADSSTMWLFPRAFWPNQLSLDWFGRVWQEIPIARYFINSLGISISTTIIVILLAIPCGYAFAMHDFRGKNALLALLVITLMVPSEVAFIPNFLTINRLGLLDSYTSAILPNIASAFGVLMMKQAFQDLPRETLDAARVDGASEMQLLWRIALPQTMPMVATLTVFSFVLAWNDYFWPSVVLKSREKMPLAVGMFNDLTGPFATSTSMVLAAVTIALVPILILFVATQRHFLSDGMQDSTT</sequence>
<evidence type="ECO:0000256" key="1">
    <source>
        <dbReference type="ARBA" id="ARBA00004651"/>
    </source>
</evidence>
<dbReference type="PROSITE" id="PS50928">
    <property type="entry name" value="ABC_TM1"/>
    <property type="match status" value="1"/>
</dbReference>
<feature type="transmembrane region" description="Helical" evidence="9">
    <location>
        <begin position="236"/>
        <end position="260"/>
    </location>
</feature>
<dbReference type="InterPro" id="IPR035906">
    <property type="entry name" value="MetI-like_sf"/>
</dbReference>
<evidence type="ECO:0000256" key="10">
    <source>
        <dbReference type="RuleBase" id="RU363056"/>
    </source>
</evidence>
<dbReference type="AlphaFoldDB" id="A0A7H9BNJ2"/>
<dbReference type="InterPro" id="IPR000515">
    <property type="entry name" value="MetI-like"/>
</dbReference>
<keyword evidence="6 9" id="KW-0812">Transmembrane</keyword>
<dbReference type="SUPFAM" id="SSF161098">
    <property type="entry name" value="MetI-like"/>
    <property type="match status" value="1"/>
</dbReference>
<dbReference type="PANTHER" id="PTHR43744:SF8">
    <property type="entry name" value="SN-GLYCEROL-3-PHOSPHATE TRANSPORT SYSTEM PERMEASE PROTEIN UGPE"/>
    <property type="match status" value="1"/>
</dbReference>
<evidence type="ECO:0000259" key="11">
    <source>
        <dbReference type="PROSITE" id="PS50928"/>
    </source>
</evidence>
<feature type="transmembrane region" description="Helical" evidence="9">
    <location>
        <begin position="142"/>
        <end position="160"/>
    </location>
</feature>
<reference evidence="12 13" key="1">
    <citation type="submission" date="2020-07" db="EMBL/GenBank/DDBJ databases">
        <title>Complete genome sequence of Chitinibacter sp. 2T18.</title>
        <authorList>
            <person name="Bae J.-W."/>
            <person name="Choi J.-W."/>
        </authorList>
    </citation>
    <scope>NUCLEOTIDE SEQUENCE [LARGE SCALE GENOMIC DNA]</scope>
    <source>
        <strain evidence="12 13">2T18</strain>
    </source>
</reference>
<gene>
    <name evidence="10" type="primary">ugpE</name>
    <name evidence="12" type="ORF">HQ393_11720</name>
</gene>
<keyword evidence="5 10" id="KW-1003">Cell membrane</keyword>
<organism evidence="12 13">
    <name type="scientific">Chitinibacter bivalviorum</name>
    <dbReference type="NCBI Taxonomy" id="2739434"/>
    <lineage>
        <taxon>Bacteria</taxon>
        <taxon>Pseudomonadati</taxon>
        <taxon>Pseudomonadota</taxon>
        <taxon>Betaproteobacteria</taxon>
        <taxon>Neisseriales</taxon>
        <taxon>Chitinibacteraceae</taxon>
        <taxon>Chitinibacter</taxon>
    </lineage>
</organism>
<keyword evidence="8 9" id="KW-0472">Membrane</keyword>
<keyword evidence="7 9" id="KW-1133">Transmembrane helix</keyword>
<dbReference type="PANTHER" id="PTHR43744">
    <property type="entry name" value="ABC TRANSPORTER PERMEASE PROTEIN MG189-RELATED-RELATED"/>
    <property type="match status" value="1"/>
</dbReference>
<feature type="transmembrane region" description="Helical" evidence="9">
    <location>
        <begin position="70"/>
        <end position="96"/>
    </location>
</feature>